<name>A0AAN2CA80_UNVUL</name>
<dbReference type="EMBL" id="AP025523">
    <property type="protein sequence ID" value="BDE06387.1"/>
    <property type="molecule type" value="Genomic_DNA"/>
</dbReference>
<sequence>MNRVNFLISPLERTLGVAPAPPPARLRGPLAALAGAVVLVCACGGVQGLRLRAAQADGALYAAELARAERDVASVRVLQRDVERLRGVAARIVRVRASGARRASEIAALGNHLPADAWLTSLRVERTVVAVEGRGARLSAVGTAMTSLTSLRPYRSARLLSVHGDPVHAGVVYAIALERRP</sequence>
<dbReference type="KEGG" id="vab:WPS_16630"/>
<reference evidence="1 2" key="1">
    <citation type="journal article" date="2022" name="ISME Commun">
        <title>Vulcanimicrobium alpinus gen. nov. sp. nov., the first cultivated representative of the candidate phylum 'Eremiobacterota', is a metabolically versatile aerobic anoxygenic phototroph.</title>
        <authorList>
            <person name="Yabe S."/>
            <person name="Muto K."/>
            <person name="Abe K."/>
            <person name="Yokota A."/>
            <person name="Staudigel H."/>
            <person name="Tebo B.M."/>
        </authorList>
    </citation>
    <scope>NUCLEOTIDE SEQUENCE [LARGE SCALE GENOMIC DNA]</scope>
    <source>
        <strain evidence="1 2">WC8-2</strain>
    </source>
</reference>
<protein>
    <recommendedName>
        <fullName evidence="3">Fimbrial assembly protein</fullName>
    </recommendedName>
</protein>
<dbReference type="AlphaFoldDB" id="A0AAN2CA80"/>
<organism evidence="1 2">
    <name type="scientific">Vulcanimicrobium alpinum</name>
    <dbReference type="NCBI Taxonomy" id="3016050"/>
    <lineage>
        <taxon>Bacteria</taxon>
        <taxon>Bacillati</taxon>
        <taxon>Vulcanimicrobiota</taxon>
        <taxon>Vulcanimicrobiia</taxon>
        <taxon>Vulcanimicrobiales</taxon>
        <taxon>Vulcanimicrobiaceae</taxon>
        <taxon>Vulcanimicrobium</taxon>
    </lineage>
</organism>
<keyword evidence="2" id="KW-1185">Reference proteome</keyword>
<evidence type="ECO:0000313" key="2">
    <source>
        <dbReference type="Proteomes" id="UP001317532"/>
    </source>
</evidence>
<accession>A0AAN2CA80</accession>
<gene>
    <name evidence="1" type="ORF">WPS_16630</name>
</gene>
<evidence type="ECO:0008006" key="3">
    <source>
        <dbReference type="Google" id="ProtNLM"/>
    </source>
</evidence>
<evidence type="ECO:0000313" key="1">
    <source>
        <dbReference type="EMBL" id="BDE06387.1"/>
    </source>
</evidence>
<dbReference type="RefSeq" id="WP_317997349.1">
    <property type="nucleotide sequence ID" value="NZ_AP025523.1"/>
</dbReference>
<proteinExistence type="predicted"/>
<dbReference type="Proteomes" id="UP001317532">
    <property type="component" value="Chromosome"/>
</dbReference>